<dbReference type="GO" id="GO:0016102">
    <property type="term" value="P:diterpenoid biosynthetic process"/>
    <property type="evidence" value="ECO:0007669"/>
    <property type="project" value="InterPro"/>
</dbReference>
<keyword evidence="7" id="KW-1185">Reference proteome</keyword>
<dbReference type="GO" id="GO:0010333">
    <property type="term" value="F:terpene synthase activity"/>
    <property type="evidence" value="ECO:0007669"/>
    <property type="project" value="InterPro"/>
</dbReference>
<dbReference type="SFLD" id="SFLDS00005">
    <property type="entry name" value="Isoprenoid_Synthase_Type_I"/>
    <property type="match status" value="1"/>
</dbReference>
<dbReference type="InterPro" id="IPR050148">
    <property type="entry name" value="Terpene_synthase-like"/>
</dbReference>
<dbReference type="FunFam" id="1.10.600.10:FF:000007">
    <property type="entry name" value="Isoprene synthase, chloroplastic"/>
    <property type="match status" value="1"/>
</dbReference>
<evidence type="ECO:0000313" key="7">
    <source>
        <dbReference type="Proteomes" id="UP001279734"/>
    </source>
</evidence>
<dbReference type="AlphaFoldDB" id="A0AAD3THM5"/>
<dbReference type="PANTHER" id="PTHR31225">
    <property type="entry name" value="OS04G0344100 PROTEIN-RELATED"/>
    <property type="match status" value="1"/>
</dbReference>
<dbReference type="GO" id="GO:0000287">
    <property type="term" value="F:magnesium ion binding"/>
    <property type="evidence" value="ECO:0007669"/>
    <property type="project" value="InterPro"/>
</dbReference>
<comment type="caution">
    <text evidence="6">The sequence shown here is derived from an EMBL/GenBank/DDBJ whole genome shotgun (WGS) entry which is preliminary data.</text>
</comment>
<evidence type="ECO:0000256" key="1">
    <source>
        <dbReference type="ARBA" id="ARBA00001946"/>
    </source>
</evidence>
<evidence type="ECO:0000256" key="3">
    <source>
        <dbReference type="ARBA" id="ARBA00023239"/>
    </source>
</evidence>
<dbReference type="InterPro" id="IPR034741">
    <property type="entry name" value="Terpene_cyclase-like_1_C"/>
</dbReference>
<dbReference type="InterPro" id="IPR008949">
    <property type="entry name" value="Isoprenoid_synthase_dom_sf"/>
</dbReference>
<reference evidence="6" key="1">
    <citation type="submission" date="2023-05" db="EMBL/GenBank/DDBJ databases">
        <title>Nepenthes gracilis genome sequencing.</title>
        <authorList>
            <person name="Fukushima K."/>
        </authorList>
    </citation>
    <scope>NUCLEOTIDE SEQUENCE</scope>
    <source>
        <strain evidence="6">SING2019-196</strain>
    </source>
</reference>
<protein>
    <submittedName>
        <fullName evidence="6">Uncharacterized protein</fullName>
    </submittedName>
</protein>
<organism evidence="6 7">
    <name type="scientific">Nepenthes gracilis</name>
    <name type="common">Slender pitcher plant</name>
    <dbReference type="NCBI Taxonomy" id="150966"/>
    <lineage>
        <taxon>Eukaryota</taxon>
        <taxon>Viridiplantae</taxon>
        <taxon>Streptophyta</taxon>
        <taxon>Embryophyta</taxon>
        <taxon>Tracheophyta</taxon>
        <taxon>Spermatophyta</taxon>
        <taxon>Magnoliopsida</taxon>
        <taxon>eudicotyledons</taxon>
        <taxon>Gunneridae</taxon>
        <taxon>Pentapetalae</taxon>
        <taxon>Caryophyllales</taxon>
        <taxon>Nepenthaceae</taxon>
        <taxon>Nepenthes</taxon>
    </lineage>
</organism>
<dbReference type="Gene3D" id="1.50.10.130">
    <property type="entry name" value="Terpene synthase, N-terminal domain"/>
    <property type="match status" value="1"/>
</dbReference>
<sequence>MENLSVENTFTQTSKALIAPSSNIAKPKIGVIMNFHPDIWGNIFLDYVPDDEINQVQNVKQTEELKEEVKRELEAHMPPKQLQFIDALQRLGIAYYFENEISNALQEIYLGHAHGDDDLYYSSLRFRLLRQSGFNVSTDIFKKFRDEKGNFKESLTGDVKGMLSLYEASHLKVHGEEILNEALKFATTHLESIVIRSSDPLEVEVTHALKHPIYKNMEWLESRWYIFVYEHNSSHNTTLLKLAKLNFNLLQSLHKKELHDLMRWWRCSNIINELPYARDRVVEAYFFSLAMYYEPRYSRGRIACTQLVKIISLIDDTYDNYNTTIEDLELFTEAIQRLDINYANELPNYMKIIYQFTLETLEEIEQDLAKEGRSFCINYTRDELKSLSRAYLEEARWASENYTPTYEERLENGIASSAVSCVVFTSFLGVGEITTKESLESIYKNFKAMKAACVIGRLKDDIGDYEVEHDREYVANAVKCYMKDYASSKEKAVEEICKLIDDAWMDLTEEILGPTTIPMPLLVRILNFCRSTETICTDSNNYTVVGQAMKDYIKMLLIEPIHV</sequence>
<keyword evidence="3" id="KW-0456">Lyase</keyword>
<evidence type="ECO:0000259" key="5">
    <source>
        <dbReference type="Pfam" id="PF03936"/>
    </source>
</evidence>
<dbReference type="InterPro" id="IPR044814">
    <property type="entry name" value="Terpene_cyclase_plant_C1"/>
</dbReference>
<dbReference type="Proteomes" id="UP001279734">
    <property type="component" value="Unassembled WGS sequence"/>
</dbReference>
<feature type="domain" description="Terpene synthase N-terminal" evidence="4">
    <location>
        <begin position="39"/>
        <end position="209"/>
    </location>
</feature>
<proteinExistence type="predicted"/>
<accession>A0AAD3THM5</accession>
<dbReference type="InterPro" id="IPR008930">
    <property type="entry name" value="Terpenoid_cyclase/PrenylTrfase"/>
</dbReference>
<dbReference type="PANTHER" id="PTHR31225:SF221">
    <property type="entry name" value="(-)-GERMACRENE D SYNTHASE"/>
    <property type="match status" value="1"/>
</dbReference>
<dbReference type="Gene3D" id="1.10.600.10">
    <property type="entry name" value="Farnesyl Diphosphate Synthase"/>
    <property type="match status" value="1"/>
</dbReference>
<name>A0AAD3THM5_NEPGR</name>
<gene>
    <name evidence="6" type="ORF">Nepgr_031460</name>
</gene>
<feature type="domain" description="Terpene synthase metal-binding" evidence="5">
    <location>
        <begin position="271"/>
        <end position="506"/>
    </location>
</feature>
<dbReference type="FunFam" id="1.50.10.130:FF:000001">
    <property type="entry name" value="Isoprene synthase, chloroplastic"/>
    <property type="match status" value="1"/>
</dbReference>
<dbReference type="EMBL" id="BSYO01000036">
    <property type="protein sequence ID" value="GMH29617.1"/>
    <property type="molecule type" value="Genomic_DNA"/>
</dbReference>
<dbReference type="Pfam" id="PF01397">
    <property type="entry name" value="Terpene_synth"/>
    <property type="match status" value="1"/>
</dbReference>
<dbReference type="InterPro" id="IPR036965">
    <property type="entry name" value="Terpene_synth_N_sf"/>
</dbReference>
<dbReference type="SUPFAM" id="SSF48576">
    <property type="entry name" value="Terpenoid synthases"/>
    <property type="match status" value="1"/>
</dbReference>
<dbReference type="CDD" id="cd00684">
    <property type="entry name" value="Terpene_cyclase_plant_C1"/>
    <property type="match status" value="1"/>
</dbReference>
<dbReference type="InterPro" id="IPR005630">
    <property type="entry name" value="Terpene_synthase_metal-bd"/>
</dbReference>
<dbReference type="SUPFAM" id="SSF48239">
    <property type="entry name" value="Terpenoid cyclases/Protein prenyltransferases"/>
    <property type="match status" value="1"/>
</dbReference>
<dbReference type="SFLD" id="SFLDG01019">
    <property type="entry name" value="Terpene_Cyclase_Like_1_C_Termi"/>
    <property type="match status" value="1"/>
</dbReference>
<evidence type="ECO:0000259" key="4">
    <source>
        <dbReference type="Pfam" id="PF01397"/>
    </source>
</evidence>
<dbReference type="Pfam" id="PF03936">
    <property type="entry name" value="Terpene_synth_C"/>
    <property type="match status" value="1"/>
</dbReference>
<evidence type="ECO:0000256" key="2">
    <source>
        <dbReference type="ARBA" id="ARBA00022723"/>
    </source>
</evidence>
<dbReference type="InterPro" id="IPR001906">
    <property type="entry name" value="Terpene_synth_N"/>
</dbReference>
<evidence type="ECO:0000313" key="6">
    <source>
        <dbReference type="EMBL" id="GMH29617.1"/>
    </source>
</evidence>
<comment type="cofactor">
    <cofactor evidence="1">
        <name>Mg(2+)</name>
        <dbReference type="ChEBI" id="CHEBI:18420"/>
    </cofactor>
</comment>
<keyword evidence="2" id="KW-0479">Metal-binding</keyword>